<evidence type="ECO:0000256" key="7">
    <source>
        <dbReference type="ARBA" id="ARBA00022692"/>
    </source>
</evidence>
<comment type="catalytic activity">
    <reaction evidence="1 14">
        <text>ATP + protein L-histidine = ADP + protein N-phospho-L-histidine.</text>
        <dbReference type="EC" id="2.7.13.3"/>
    </reaction>
</comment>
<evidence type="ECO:0000256" key="9">
    <source>
        <dbReference type="ARBA" id="ARBA00022777"/>
    </source>
</evidence>
<keyword evidence="13 14" id="KW-0472">Membrane</keyword>
<comment type="subcellular location">
    <subcellularLocation>
        <location evidence="2">Cell inner membrane</location>
        <topology evidence="2">Multi-pass membrane protein</topology>
    </subcellularLocation>
</comment>
<evidence type="ECO:0000256" key="14">
    <source>
        <dbReference type="RuleBase" id="RU364088"/>
    </source>
</evidence>
<evidence type="ECO:0000256" key="8">
    <source>
        <dbReference type="ARBA" id="ARBA00022741"/>
    </source>
</evidence>
<dbReference type="EMBL" id="AM167904">
    <property type="protein sequence ID" value="CAJ49656.1"/>
    <property type="molecule type" value="Genomic_DNA"/>
</dbReference>
<gene>
    <name evidence="17" type="primary">irlS</name>
    <name evidence="17" type="ordered locus">BAV2047</name>
</gene>
<accession>Q2KZQ2</accession>
<dbReference type="Pfam" id="PF02518">
    <property type="entry name" value="HATPase_c"/>
    <property type="match status" value="1"/>
</dbReference>
<dbReference type="InterPro" id="IPR004358">
    <property type="entry name" value="Sig_transdc_His_kin-like_C"/>
</dbReference>
<dbReference type="InterPro" id="IPR036890">
    <property type="entry name" value="HATPase_C_sf"/>
</dbReference>
<dbReference type="PANTHER" id="PTHR45436:SF15">
    <property type="entry name" value="SENSOR HISTIDINE KINASE CUSS"/>
    <property type="match status" value="1"/>
</dbReference>
<dbReference type="CDD" id="cd00082">
    <property type="entry name" value="HisKA"/>
    <property type="match status" value="1"/>
</dbReference>
<protein>
    <recommendedName>
        <fullName evidence="14">Sensor protein</fullName>
        <ecNumber evidence="14">2.7.13.3</ecNumber>
    </recommendedName>
</protein>
<keyword evidence="10 14" id="KW-0067">ATP-binding</keyword>
<dbReference type="HOGENOM" id="CLU_000445_89_6_4"/>
<dbReference type="FunFam" id="3.30.565.10:FF:000006">
    <property type="entry name" value="Sensor histidine kinase WalK"/>
    <property type="match status" value="1"/>
</dbReference>
<evidence type="ECO:0000256" key="13">
    <source>
        <dbReference type="ARBA" id="ARBA00023136"/>
    </source>
</evidence>
<dbReference type="Gene3D" id="6.10.340.10">
    <property type="match status" value="1"/>
</dbReference>
<dbReference type="GO" id="GO:0005524">
    <property type="term" value="F:ATP binding"/>
    <property type="evidence" value="ECO:0007669"/>
    <property type="project" value="UniProtKB-KW"/>
</dbReference>
<dbReference type="InterPro" id="IPR003660">
    <property type="entry name" value="HAMP_dom"/>
</dbReference>
<dbReference type="SMART" id="SM00387">
    <property type="entry name" value="HATPase_c"/>
    <property type="match status" value="1"/>
</dbReference>
<evidence type="ECO:0000256" key="12">
    <source>
        <dbReference type="ARBA" id="ARBA00023012"/>
    </source>
</evidence>
<dbReference type="GO" id="GO:0005886">
    <property type="term" value="C:plasma membrane"/>
    <property type="evidence" value="ECO:0007669"/>
    <property type="project" value="UniProtKB-SubCell"/>
</dbReference>
<evidence type="ECO:0000313" key="18">
    <source>
        <dbReference type="Proteomes" id="UP000001977"/>
    </source>
</evidence>
<evidence type="ECO:0000256" key="6">
    <source>
        <dbReference type="ARBA" id="ARBA00022679"/>
    </source>
</evidence>
<dbReference type="SUPFAM" id="SSF55874">
    <property type="entry name" value="ATPase domain of HSP90 chaperone/DNA topoisomerase II/histidine kinase"/>
    <property type="match status" value="1"/>
</dbReference>
<sequence>MRPRSLRLHLSLAFALLSLVVLGGLGAYLYYGLARQLAASDDQALERRLARMDGLLQDAESLDLLRKRPLIFDSMMGRRDSVLWVLGISGEVLLTINGRGLPTPDLSAIGAMVGFRTDIVGARHLRLAWRPRSKGAGMLVAALDLQERDAMLAMYRQRLLVALLAGGVVAFALAYALSWRGLRGLRVLAGKVSGINVTGLRERLHDDDAYLELGQMARALDGMLDRLQEGFERLSRYSEDLAHELRTPLSILMGQTQRTVQRPREAAVYEEVLLSHLEEYERLNRLIDGMLFLARVRACESAPDCALVDMCQLSQQLCAYFEGMAQERGMVLRYLVACDVRADSVLLRRALANLLANAIRYGEAGTEVVLSVQCRGQGAEISVHSKGEAIAREDLSRIFERFYRCDPSRAGSREGSGLGLAIVRAIAEQHGGRVWATSDEAGTVIFLYLPGASMPLKTGAIPEKRSDNLSGV</sequence>
<dbReference type="SMART" id="SM00388">
    <property type="entry name" value="HisKA"/>
    <property type="match status" value="1"/>
</dbReference>
<feature type="transmembrane region" description="Helical" evidence="14">
    <location>
        <begin position="159"/>
        <end position="177"/>
    </location>
</feature>
<evidence type="ECO:0000256" key="10">
    <source>
        <dbReference type="ARBA" id="ARBA00022840"/>
    </source>
</evidence>
<dbReference type="InterPro" id="IPR005467">
    <property type="entry name" value="His_kinase_dom"/>
</dbReference>
<evidence type="ECO:0000259" key="16">
    <source>
        <dbReference type="PROSITE" id="PS50885"/>
    </source>
</evidence>
<keyword evidence="4 14" id="KW-0997">Cell inner membrane</keyword>
<dbReference type="GO" id="GO:0000155">
    <property type="term" value="F:phosphorelay sensor kinase activity"/>
    <property type="evidence" value="ECO:0007669"/>
    <property type="project" value="InterPro"/>
</dbReference>
<dbReference type="SUPFAM" id="SSF47384">
    <property type="entry name" value="Homodimeric domain of signal transducing histidine kinase"/>
    <property type="match status" value="1"/>
</dbReference>
<dbReference type="PRINTS" id="PR00344">
    <property type="entry name" value="BCTRLSENSOR"/>
</dbReference>
<evidence type="ECO:0000313" key="17">
    <source>
        <dbReference type="EMBL" id="CAJ49656.1"/>
    </source>
</evidence>
<keyword evidence="6 14" id="KW-0808">Transferase</keyword>
<evidence type="ECO:0000256" key="11">
    <source>
        <dbReference type="ARBA" id="ARBA00022989"/>
    </source>
</evidence>
<dbReference type="OrthoDB" id="9786919at2"/>
<dbReference type="KEGG" id="bav:BAV2047"/>
<keyword evidence="9 14" id="KW-0418">Kinase</keyword>
<dbReference type="PANTHER" id="PTHR45436">
    <property type="entry name" value="SENSOR HISTIDINE KINASE YKOH"/>
    <property type="match status" value="1"/>
</dbReference>
<dbReference type="AlphaFoldDB" id="Q2KZQ2"/>
<dbReference type="InterPro" id="IPR036097">
    <property type="entry name" value="HisK_dim/P_sf"/>
</dbReference>
<dbReference type="EC" id="2.7.13.3" evidence="14"/>
<dbReference type="STRING" id="360910.BAV2047"/>
<dbReference type="Gene3D" id="3.30.565.10">
    <property type="entry name" value="Histidine kinase-like ATPase, C-terminal domain"/>
    <property type="match status" value="1"/>
</dbReference>
<dbReference type="PROSITE" id="PS50885">
    <property type="entry name" value="HAMP"/>
    <property type="match status" value="1"/>
</dbReference>
<keyword evidence="11 14" id="KW-1133">Transmembrane helix</keyword>
<keyword evidence="5" id="KW-0597">Phosphoprotein</keyword>
<dbReference type="RefSeq" id="WP_012417713.1">
    <property type="nucleotide sequence ID" value="NC_010645.1"/>
</dbReference>
<dbReference type="InterPro" id="IPR003661">
    <property type="entry name" value="HisK_dim/P_dom"/>
</dbReference>
<evidence type="ECO:0000256" key="5">
    <source>
        <dbReference type="ARBA" id="ARBA00022553"/>
    </source>
</evidence>
<name>Q2KZQ2_BORA1</name>
<dbReference type="Gene3D" id="1.10.287.130">
    <property type="match status" value="1"/>
</dbReference>
<reference evidence="17 18" key="1">
    <citation type="journal article" date="2006" name="J. Bacteriol.">
        <title>Comparison of the genome sequence of the poultry pathogen Bordetella avium with those of B. bronchiseptica, B. pertussis, and B. parapertussis reveals extensive diversity in surface structures associated with host interaction.</title>
        <authorList>
            <person name="Sebaihia M."/>
            <person name="Preston A."/>
            <person name="Maskell D.J."/>
            <person name="Kuzmiak H."/>
            <person name="Connell T.D."/>
            <person name="King N.D."/>
            <person name="Orndorff P.E."/>
            <person name="Miyamoto D.M."/>
            <person name="Thomson N.R."/>
            <person name="Harris D."/>
            <person name="Goble A."/>
            <person name="Lord A."/>
            <person name="Murphy L."/>
            <person name="Quail M.A."/>
            <person name="Rutter S."/>
            <person name="Squares R."/>
            <person name="Squares S."/>
            <person name="Woodward J."/>
            <person name="Parkhill J."/>
            <person name="Temple L.M."/>
        </authorList>
    </citation>
    <scope>NUCLEOTIDE SEQUENCE [LARGE SCALE GENOMIC DNA]</scope>
    <source>
        <strain evidence="17 18">197N</strain>
    </source>
</reference>
<dbReference type="GeneID" id="92934891"/>
<dbReference type="NCBIfam" id="TIGR01386">
    <property type="entry name" value="cztS_silS_copS"/>
    <property type="match status" value="1"/>
</dbReference>
<dbReference type="PROSITE" id="PS50109">
    <property type="entry name" value="HIS_KIN"/>
    <property type="match status" value="1"/>
</dbReference>
<dbReference type="InterPro" id="IPR006290">
    <property type="entry name" value="CztS_silS_copS"/>
</dbReference>
<feature type="transmembrane region" description="Helical" evidence="14">
    <location>
        <begin position="12"/>
        <end position="31"/>
    </location>
</feature>
<evidence type="ECO:0000259" key="15">
    <source>
        <dbReference type="PROSITE" id="PS50109"/>
    </source>
</evidence>
<dbReference type="eggNOG" id="COG0642">
    <property type="taxonomic scope" value="Bacteria"/>
</dbReference>
<organism evidence="17 18">
    <name type="scientific">Bordetella avium (strain 197N)</name>
    <dbReference type="NCBI Taxonomy" id="360910"/>
    <lineage>
        <taxon>Bacteria</taxon>
        <taxon>Pseudomonadati</taxon>
        <taxon>Pseudomonadota</taxon>
        <taxon>Betaproteobacteria</taxon>
        <taxon>Burkholderiales</taxon>
        <taxon>Alcaligenaceae</taxon>
        <taxon>Bordetella</taxon>
    </lineage>
</organism>
<keyword evidence="7 14" id="KW-0812">Transmembrane</keyword>
<evidence type="ECO:0000256" key="2">
    <source>
        <dbReference type="ARBA" id="ARBA00004429"/>
    </source>
</evidence>
<dbReference type="CDD" id="cd00075">
    <property type="entry name" value="HATPase"/>
    <property type="match status" value="1"/>
</dbReference>
<dbReference type="InterPro" id="IPR003594">
    <property type="entry name" value="HATPase_dom"/>
</dbReference>
<evidence type="ECO:0000256" key="4">
    <source>
        <dbReference type="ARBA" id="ARBA00022519"/>
    </source>
</evidence>
<evidence type="ECO:0000256" key="1">
    <source>
        <dbReference type="ARBA" id="ARBA00000085"/>
    </source>
</evidence>
<keyword evidence="18" id="KW-1185">Reference proteome</keyword>
<feature type="domain" description="Histidine kinase" evidence="15">
    <location>
        <begin position="240"/>
        <end position="453"/>
    </location>
</feature>
<comment type="function">
    <text evidence="14">Member of a two-component regulatory system.</text>
</comment>
<dbReference type="Proteomes" id="UP000001977">
    <property type="component" value="Chromosome"/>
</dbReference>
<evidence type="ECO:0000256" key="3">
    <source>
        <dbReference type="ARBA" id="ARBA00022475"/>
    </source>
</evidence>
<proteinExistence type="predicted"/>
<keyword evidence="12 14" id="KW-0902">Two-component regulatory system</keyword>
<dbReference type="Pfam" id="PF00512">
    <property type="entry name" value="HisKA"/>
    <property type="match status" value="1"/>
</dbReference>
<dbReference type="InterPro" id="IPR050428">
    <property type="entry name" value="TCS_sensor_his_kinase"/>
</dbReference>
<feature type="domain" description="HAMP" evidence="16">
    <location>
        <begin position="179"/>
        <end position="232"/>
    </location>
</feature>
<keyword evidence="8 14" id="KW-0547">Nucleotide-binding</keyword>
<keyword evidence="3 14" id="KW-1003">Cell membrane</keyword>